<protein>
    <submittedName>
        <fullName evidence="3">Uncharacterized protein LOC116412738</fullName>
    </submittedName>
</protein>
<keyword evidence="2" id="KW-1185">Reference proteome</keyword>
<accession>A0A6J3BXU0</accession>
<proteinExistence type="predicted"/>
<organism evidence="2 3">
    <name type="scientific">Galleria mellonella</name>
    <name type="common">Greater wax moth</name>
    <dbReference type="NCBI Taxonomy" id="7137"/>
    <lineage>
        <taxon>Eukaryota</taxon>
        <taxon>Metazoa</taxon>
        <taxon>Ecdysozoa</taxon>
        <taxon>Arthropoda</taxon>
        <taxon>Hexapoda</taxon>
        <taxon>Insecta</taxon>
        <taxon>Pterygota</taxon>
        <taxon>Neoptera</taxon>
        <taxon>Endopterygota</taxon>
        <taxon>Lepidoptera</taxon>
        <taxon>Glossata</taxon>
        <taxon>Ditrysia</taxon>
        <taxon>Pyraloidea</taxon>
        <taxon>Pyralidae</taxon>
        <taxon>Galleriinae</taxon>
        <taxon>Galleria</taxon>
    </lineage>
</organism>
<name>A0A6J3BXU0_GALME</name>
<reference evidence="3" key="1">
    <citation type="submission" date="2025-08" db="UniProtKB">
        <authorList>
            <consortium name="RefSeq"/>
        </authorList>
    </citation>
    <scope>IDENTIFICATION</scope>
    <source>
        <tissue evidence="3">Whole larvae</tissue>
    </source>
</reference>
<evidence type="ECO:0000313" key="3">
    <source>
        <dbReference type="RefSeq" id="XP_031763494.2"/>
    </source>
</evidence>
<evidence type="ECO:0000313" key="2">
    <source>
        <dbReference type="Proteomes" id="UP001652740"/>
    </source>
</evidence>
<evidence type="ECO:0000256" key="1">
    <source>
        <dbReference type="SAM" id="SignalP"/>
    </source>
</evidence>
<feature type="chain" id="PRO_5046254833" evidence="1">
    <location>
        <begin position="20"/>
        <end position="121"/>
    </location>
</feature>
<gene>
    <name evidence="3" type="primary">LOC116412738</name>
</gene>
<dbReference type="InParanoid" id="A0A6J3BXU0"/>
<feature type="signal peptide" evidence="1">
    <location>
        <begin position="1"/>
        <end position="19"/>
    </location>
</feature>
<sequence>MKWSLVYLLFVYNVYTAICSDTTDVFEFGTNVGHISFNVAGTIGNSQQDKLTRIPITVGYCMKITYVRVEVDNKHAPPVVAMDYNVNTITIKYRWHQISTSTYIVTAKAVPIPSCSSSNLT</sequence>
<dbReference type="RefSeq" id="XP_031763494.2">
    <property type="nucleotide sequence ID" value="XM_031907634.2"/>
</dbReference>
<keyword evidence="1" id="KW-0732">Signal</keyword>
<dbReference type="GeneID" id="116412738"/>
<dbReference type="Proteomes" id="UP001652740">
    <property type="component" value="Unplaced"/>
</dbReference>
<dbReference type="AlphaFoldDB" id="A0A6J3BXU0"/>
<dbReference type="KEGG" id="gmw:116412738"/>